<dbReference type="InterPro" id="IPR039422">
    <property type="entry name" value="MarR/SlyA-like"/>
</dbReference>
<dbReference type="Gene3D" id="1.10.10.10">
    <property type="entry name" value="Winged helix-like DNA-binding domain superfamily/Winged helix DNA-binding domain"/>
    <property type="match status" value="1"/>
</dbReference>
<dbReference type="PANTHER" id="PTHR33164">
    <property type="entry name" value="TRANSCRIPTIONAL REGULATOR, MARR FAMILY"/>
    <property type="match status" value="1"/>
</dbReference>
<dbReference type="Proteomes" id="UP000291144">
    <property type="component" value="Unassembled WGS sequence"/>
</dbReference>
<evidence type="ECO:0000313" key="3">
    <source>
        <dbReference type="Proteomes" id="UP000291144"/>
    </source>
</evidence>
<dbReference type="Pfam" id="PF12802">
    <property type="entry name" value="MarR_2"/>
    <property type="match status" value="1"/>
</dbReference>
<feature type="domain" description="HTH marR-type" evidence="1">
    <location>
        <begin position="4"/>
        <end position="140"/>
    </location>
</feature>
<evidence type="ECO:0000259" key="1">
    <source>
        <dbReference type="PROSITE" id="PS50995"/>
    </source>
</evidence>
<comment type="caution">
    <text evidence="2">The sequence shown here is derived from an EMBL/GenBank/DDBJ whole genome shotgun (WGS) entry which is preliminary data.</text>
</comment>
<protein>
    <submittedName>
        <fullName evidence="2">MarR family transcriptional regulator</fullName>
    </submittedName>
</protein>
<proteinExistence type="predicted"/>
<sequence>MSTDDSYRLVLERVHRADLLSRRVADRSLAADVGIGRAMFLILDLLASGEPVSQRTIADHLGLTTAAVSRHITTGRDRGWLRAESSPASRREHEVVLTSAGHALVERGRHRRDEAGRRAAGELGGAELRRMARSLQGLCGYLEEQLRER</sequence>
<organism evidence="2 3">
    <name type="scientific">Kribbella pittospori</name>
    <dbReference type="NCBI Taxonomy" id="722689"/>
    <lineage>
        <taxon>Bacteria</taxon>
        <taxon>Bacillati</taxon>
        <taxon>Actinomycetota</taxon>
        <taxon>Actinomycetes</taxon>
        <taxon>Propionibacteriales</taxon>
        <taxon>Kribbellaceae</taxon>
        <taxon>Kribbella</taxon>
    </lineage>
</organism>
<dbReference type="SMART" id="SM00347">
    <property type="entry name" value="HTH_MARR"/>
    <property type="match status" value="1"/>
</dbReference>
<accession>A0A4R0JF33</accession>
<name>A0A4R0JF33_9ACTN</name>
<evidence type="ECO:0000313" key="2">
    <source>
        <dbReference type="EMBL" id="TCC45421.1"/>
    </source>
</evidence>
<dbReference type="GO" id="GO:0006950">
    <property type="term" value="P:response to stress"/>
    <property type="evidence" value="ECO:0007669"/>
    <property type="project" value="TreeGrafter"/>
</dbReference>
<keyword evidence="3" id="KW-1185">Reference proteome</keyword>
<dbReference type="InterPro" id="IPR000835">
    <property type="entry name" value="HTH_MarR-typ"/>
</dbReference>
<dbReference type="OrthoDB" id="4947868at2"/>
<dbReference type="EMBL" id="SJKB01000038">
    <property type="protein sequence ID" value="TCC45421.1"/>
    <property type="molecule type" value="Genomic_DNA"/>
</dbReference>
<dbReference type="SUPFAM" id="SSF46785">
    <property type="entry name" value="Winged helix' DNA-binding domain"/>
    <property type="match status" value="1"/>
</dbReference>
<dbReference type="InterPro" id="IPR036390">
    <property type="entry name" value="WH_DNA-bd_sf"/>
</dbReference>
<dbReference type="PROSITE" id="PS50995">
    <property type="entry name" value="HTH_MARR_2"/>
    <property type="match status" value="1"/>
</dbReference>
<dbReference type="GO" id="GO:0003700">
    <property type="term" value="F:DNA-binding transcription factor activity"/>
    <property type="evidence" value="ECO:0007669"/>
    <property type="project" value="InterPro"/>
</dbReference>
<dbReference type="RefSeq" id="WP_131367331.1">
    <property type="nucleotide sequence ID" value="NZ_SJKB01000038.1"/>
</dbReference>
<dbReference type="AlphaFoldDB" id="A0A4R0JF33"/>
<gene>
    <name evidence="2" type="ORF">E0H73_44820</name>
</gene>
<reference evidence="2 3" key="1">
    <citation type="submission" date="2019-02" db="EMBL/GenBank/DDBJ databases">
        <title>Kribbella capetownensis sp. nov. and Kribbella speibonae sp. nov., isolated from soil.</title>
        <authorList>
            <person name="Curtis S.M."/>
            <person name="Norton I."/>
            <person name="Everest G.J."/>
            <person name="Meyers P.R."/>
        </authorList>
    </citation>
    <scope>NUCLEOTIDE SEQUENCE [LARGE SCALE GENOMIC DNA]</scope>
    <source>
        <strain evidence="2 3">NRRL B-24813</strain>
    </source>
</reference>
<dbReference type="PANTHER" id="PTHR33164:SF43">
    <property type="entry name" value="HTH-TYPE TRANSCRIPTIONAL REPRESSOR YETL"/>
    <property type="match status" value="1"/>
</dbReference>
<dbReference type="InterPro" id="IPR036388">
    <property type="entry name" value="WH-like_DNA-bd_sf"/>
</dbReference>